<feature type="transmembrane region" description="Helical" evidence="1">
    <location>
        <begin position="21"/>
        <end position="42"/>
    </location>
</feature>
<dbReference type="RefSeq" id="WP_255971261.1">
    <property type="nucleotide sequence ID" value="NZ_JANFQF010000015.1"/>
</dbReference>
<keyword evidence="1" id="KW-1133">Transmembrane helix</keyword>
<sequence>MGEMSPMRPVSTGAEEAQSVAPAWKVAVVFGLCLLLIVYGAWGGPSSWPGWAVGVGIAAGGVMLYTASVVRTLRENAGRRLPWLASPERPRRY</sequence>
<accession>A0ABT1QFM5</accession>
<reference evidence="2 3" key="1">
    <citation type="submission" date="2022-07" db="EMBL/GenBank/DDBJ databases">
        <title>Degradation activity of malathion, p-nitrophenol and potential low-temperature adaptation strategy of Rhodococcus sp. FXJ9.536.</title>
        <authorList>
            <person name="Huang J."/>
            <person name="Huang Y."/>
        </authorList>
    </citation>
    <scope>NUCLEOTIDE SEQUENCE [LARGE SCALE GENOMIC DNA]</scope>
    <source>
        <strain evidence="2 3">FXJ9.536</strain>
    </source>
</reference>
<evidence type="ECO:0000256" key="1">
    <source>
        <dbReference type="SAM" id="Phobius"/>
    </source>
</evidence>
<gene>
    <name evidence="2" type="ORF">NOF53_18250</name>
</gene>
<dbReference type="Proteomes" id="UP001524501">
    <property type="component" value="Unassembled WGS sequence"/>
</dbReference>
<keyword evidence="1" id="KW-0472">Membrane</keyword>
<evidence type="ECO:0000313" key="2">
    <source>
        <dbReference type="EMBL" id="MCQ4121081.1"/>
    </source>
</evidence>
<evidence type="ECO:0000313" key="3">
    <source>
        <dbReference type="Proteomes" id="UP001524501"/>
    </source>
</evidence>
<keyword evidence="1" id="KW-0812">Transmembrane</keyword>
<protein>
    <submittedName>
        <fullName evidence="2">Uncharacterized protein</fullName>
    </submittedName>
</protein>
<feature type="transmembrane region" description="Helical" evidence="1">
    <location>
        <begin position="48"/>
        <end position="70"/>
    </location>
</feature>
<comment type="caution">
    <text evidence="2">The sequence shown here is derived from an EMBL/GenBank/DDBJ whole genome shotgun (WGS) entry which is preliminary data.</text>
</comment>
<keyword evidence="3" id="KW-1185">Reference proteome</keyword>
<dbReference type="EMBL" id="JANFQF010000015">
    <property type="protein sequence ID" value="MCQ4121081.1"/>
    <property type="molecule type" value="Genomic_DNA"/>
</dbReference>
<proteinExistence type="predicted"/>
<organism evidence="2 3">
    <name type="scientific">Rhodococcus tibetensis</name>
    <dbReference type="NCBI Taxonomy" id="2965064"/>
    <lineage>
        <taxon>Bacteria</taxon>
        <taxon>Bacillati</taxon>
        <taxon>Actinomycetota</taxon>
        <taxon>Actinomycetes</taxon>
        <taxon>Mycobacteriales</taxon>
        <taxon>Nocardiaceae</taxon>
        <taxon>Rhodococcus</taxon>
    </lineage>
</organism>
<name>A0ABT1QFM5_9NOCA</name>